<dbReference type="EMBL" id="JAGPXF010000003">
    <property type="protein sequence ID" value="KAH7251072.1"/>
    <property type="molecule type" value="Genomic_DNA"/>
</dbReference>
<keyword evidence="3" id="KW-1185">Reference proteome</keyword>
<dbReference type="Proteomes" id="UP000813427">
    <property type="component" value="Unassembled WGS sequence"/>
</dbReference>
<evidence type="ECO:0000256" key="1">
    <source>
        <dbReference type="SAM" id="Phobius"/>
    </source>
</evidence>
<accession>A0A8K0WD14</accession>
<feature type="transmembrane region" description="Helical" evidence="1">
    <location>
        <begin position="535"/>
        <end position="558"/>
    </location>
</feature>
<sequence>MCYQITEYYSACHCVYYLHAVDRCAAFDRPGHGVQKRQILVGYACSAHTSSASSHFAYGNTEVDTGDISDDEDRASVFSDISVPSTNLTFPDDAKQEAADRLFQELLNEFSLRHLWPQIVRISYDKDQAVRNIARYLSRFSRDLRTEATTRLNKDAAGFVRLSRLPIADRIVECHINELTRVDKWTSIALIEEELMSRESAEIDDLYTNEKNIIYENVQQFIFEGTSFQNFILSLRLYASRNTDPTQELGHNTRQYFNCLIQKQWKVPAAHHRTRLSWSCRCGHKGHDDYTEKRAGAIDELRVLLQDYEKMTLELVENTGPASVKMSIVNLASRIRTSISRSFSKENSANLLSYNQEAGGPNSGETCHISSNIEASALDPKHKFLMICAPFTRRVSKAHQPDVCKIHSDRDFFKALQNTYSDCRRAFKSRWLRRVSSIDFVKFEMFLSEIVNIQQCPSLPGSQARIEYDFEQCDTDPPIGPNLLLHLFENPDHAEVLPVLFNRIPKKMGQRLCACPRKGSSVGWGIRFAEGLDPFAVFLCGCIGFVVSLAVSLVYTLVMDDIQGGFAIGAHLLAFFLFCGGCLHSAFP</sequence>
<organism evidence="2 3">
    <name type="scientific">Fusarium tricinctum</name>
    <dbReference type="NCBI Taxonomy" id="61284"/>
    <lineage>
        <taxon>Eukaryota</taxon>
        <taxon>Fungi</taxon>
        <taxon>Dikarya</taxon>
        <taxon>Ascomycota</taxon>
        <taxon>Pezizomycotina</taxon>
        <taxon>Sordariomycetes</taxon>
        <taxon>Hypocreomycetidae</taxon>
        <taxon>Hypocreales</taxon>
        <taxon>Nectriaceae</taxon>
        <taxon>Fusarium</taxon>
        <taxon>Fusarium tricinctum species complex</taxon>
    </lineage>
</organism>
<protein>
    <submittedName>
        <fullName evidence="2">Uncharacterized protein</fullName>
    </submittedName>
</protein>
<evidence type="ECO:0000313" key="3">
    <source>
        <dbReference type="Proteomes" id="UP000813427"/>
    </source>
</evidence>
<keyword evidence="1" id="KW-0472">Membrane</keyword>
<reference evidence="2" key="1">
    <citation type="journal article" date="2021" name="Nat. Commun.">
        <title>Genetic determinants of endophytism in the Arabidopsis root mycobiome.</title>
        <authorList>
            <person name="Mesny F."/>
            <person name="Miyauchi S."/>
            <person name="Thiergart T."/>
            <person name="Pickel B."/>
            <person name="Atanasova L."/>
            <person name="Karlsson M."/>
            <person name="Huettel B."/>
            <person name="Barry K.W."/>
            <person name="Haridas S."/>
            <person name="Chen C."/>
            <person name="Bauer D."/>
            <person name="Andreopoulos W."/>
            <person name="Pangilinan J."/>
            <person name="LaButti K."/>
            <person name="Riley R."/>
            <person name="Lipzen A."/>
            <person name="Clum A."/>
            <person name="Drula E."/>
            <person name="Henrissat B."/>
            <person name="Kohler A."/>
            <person name="Grigoriev I.V."/>
            <person name="Martin F.M."/>
            <person name="Hacquard S."/>
        </authorList>
    </citation>
    <scope>NUCLEOTIDE SEQUENCE</scope>
    <source>
        <strain evidence="2">MPI-SDFR-AT-0068</strain>
    </source>
</reference>
<dbReference type="OrthoDB" id="5355526at2759"/>
<comment type="caution">
    <text evidence="2">The sequence shown here is derived from an EMBL/GenBank/DDBJ whole genome shotgun (WGS) entry which is preliminary data.</text>
</comment>
<feature type="transmembrane region" description="Helical" evidence="1">
    <location>
        <begin position="565"/>
        <end position="587"/>
    </location>
</feature>
<dbReference type="AlphaFoldDB" id="A0A8K0WD14"/>
<name>A0A8K0WD14_9HYPO</name>
<keyword evidence="1" id="KW-1133">Transmembrane helix</keyword>
<gene>
    <name evidence="2" type="ORF">BKA59DRAFT_123935</name>
</gene>
<proteinExistence type="predicted"/>
<keyword evidence="1" id="KW-0812">Transmembrane</keyword>
<evidence type="ECO:0000313" key="2">
    <source>
        <dbReference type="EMBL" id="KAH7251072.1"/>
    </source>
</evidence>